<evidence type="ECO:0000256" key="8">
    <source>
        <dbReference type="RuleBase" id="RU361215"/>
    </source>
</evidence>
<dbReference type="Gene3D" id="3.40.532.10">
    <property type="entry name" value="Peptidase C12, ubiquitin carboxyl-terminal hydrolase"/>
    <property type="match status" value="1"/>
</dbReference>
<evidence type="ECO:0000259" key="10">
    <source>
        <dbReference type="PROSITE" id="PS52048"/>
    </source>
</evidence>
<feature type="site" description="Transition state stabilizer" evidence="7">
    <location>
        <position position="103"/>
    </location>
</feature>
<keyword evidence="6 7" id="KW-0788">Thiol protease</keyword>
<dbReference type="EC" id="3.4.19.12" evidence="8"/>
<comment type="caution">
    <text evidence="11">The sequence shown here is derived from an EMBL/GenBank/DDBJ whole genome shotgun (WGS) entry which is preliminary data.</text>
</comment>
<protein>
    <recommendedName>
        <fullName evidence="8">Ubiquitin carboxyl-terminal hydrolase</fullName>
        <ecNumber evidence="8">3.4.19.12</ecNumber>
    </recommendedName>
</protein>
<organism evidence="11 12">
    <name type="scientific">Filobasidium floriforme</name>
    <dbReference type="NCBI Taxonomy" id="5210"/>
    <lineage>
        <taxon>Eukaryota</taxon>
        <taxon>Fungi</taxon>
        <taxon>Dikarya</taxon>
        <taxon>Basidiomycota</taxon>
        <taxon>Agaricomycotina</taxon>
        <taxon>Tremellomycetes</taxon>
        <taxon>Filobasidiales</taxon>
        <taxon>Filobasidiaceae</taxon>
        <taxon>Filobasidium</taxon>
    </lineage>
</organism>
<evidence type="ECO:0000256" key="5">
    <source>
        <dbReference type="ARBA" id="ARBA00022801"/>
    </source>
</evidence>
<evidence type="ECO:0000256" key="7">
    <source>
        <dbReference type="PROSITE-ProRule" id="PRU01393"/>
    </source>
</evidence>
<keyword evidence="12" id="KW-1185">Reference proteome</keyword>
<reference evidence="11" key="1">
    <citation type="submission" date="2020-04" db="EMBL/GenBank/DDBJ databases">
        <title>Analysis of mating type loci in Filobasidium floriforme.</title>
        <authorList>
            <person name="Nowrousian M."/>
        </authorList>
    </citation>
    <scope>NUCLEOTIDE SEQUENCE</scope>
    <source>
        <strain evidence="11">CBS 6242</strain>
    </source>
</reference>
<feature type="site" description="Important for enzyme activity" evidence="7">
    <location>
        <position position="207"/>
    </location>
</feature>
<evidence type="ECO:0000313" key="12">
    <source>
        <dbReference type="Proteomes" id="UP000812966"/>
    </source>
</evidence>
<evidence type="ECO:0000256" key="4">
    <source>
        <dbReference type="ARBA" id="ARBA00022786"/>
    </source>
</evidence>
<evidence type="ECO:0000256" key="3">
    <source>
        <dbReference type="ARBA" id="ARBA00022670"/>
    </source>
</evidence>
<dbReference type="Pfam" id="PF01088">
    <property type="entry name" value="Peptidase_C12"/>
    <property type="match status" value="1"/>
</dbReference>
<dbReference type="InterPro" id="IPR001578">
    <property type="entry name" value="Peptidase_C12_UCH"/>
</dbReference>
<dbReference type="GO" id="GO:0006511">
    <property type="term" value="P:ubiquitin-dependent protein catabolic process"/>
    <property type="evidence" value="ECO:0007669"/>
    <property type="project" value="UniProtKB-UniRule"/>
</dbReference>
<dbReference type="AlphaFoldDB" id="A0A8K0JMQ0"/>
<dbReference type="GO" id="GO:0016579">
    <property type="term" value="P:protein deubiquitination"/>
    <property type="evidence" value="ECO:0007669"/>
    <property type="project" value="TreeGrafter"/>
</dbReference>
<feature type="domain" description="UCH catalytic" evidence="10">
    <location>
        <begin position="10"/>
        <end position="253"/>
    </location>
</feature>
<dbReference type="Proteomes" id="UP000812966">
    <property type="component" value="Unassembled WGS sequence"/>
</dbReference>
<proteinExistence type="inferred from homology"/>
<evidence type="ECO:0000313" key="11">
    <source>
        <dbReference type="EMBL" id="KAG7548947.1"/>
    </source>
</evidence>
<dbReference type="PRINTS" id="PR00707">
    <property type="entry name" value="UBCTHYDRLASE"/>
</dbReference>
<dbReference type="PANTHER" id="PTHR10589">
    <property type="entry name" value="UBIQUITIN CARBOXYL-TERMINAL HYDROLASE"/>
    <property type="match status" value="1"/>
</dbReference>
<keyword evidence="4 7" id="KW-0833">Ubl conjugation pathway</keyword>
<dbReference type="GO" id="GO:0004843">
    <property type="term" value="F:cysteine-type deubiquitinase activity"/>
    <property type="evidence" value="ECO:0007669"/>
    <property type="project" value="UniProtKB-UniRule"/>
</dbReference>
<feature type="active site" description="Nucleophile" evidence="7">
    <location>
        <position position="109"/>
    </location>
</feature>
<keyword evidence="3 7" id="KW-0645">Protease</keyword>
<comment type="similarity">
    <text evidence="2 7 8">Belongs to the peptidase C12 family.</text>
</comment>
<name>A0A8K0JMQ0_9TREE</name>
<accession>A0A8K0JMQ0</accession>
<evidence type="ECO:0000256" key="1">
    <source>
        <dbReference type="ARBA" id="ARBA00000707"/>
    </source>
</evidence>
<gene>
    <name evidence="11" type="ORF">FFLO_03152</name>
</gene>
<dbReference type="EMBL" id="JABELV010000056">
    <property type="protein sequence ID" value="KAG7548947.1"/>
    <property type="molecule type" value="Genomic_DNA"/>
</dbReference>
<dbReference type="PANTHER" id="PTHR10589:SF17">
    <property type="entry name" value="UBIQUITIN CARBOXYL-TERMINAL HYDROLASE"/>
    <property type="match status" value="1"/>
</dbReference>
<dbReference type="PROSITE" id="PS52048">
    <property type="entry name" value="UCH_DOMAIN"/>
    <property type="match status" value="1"/>
</dbReference>
<dbReference type="SUPFAM" id="SSF54001">
    <property type="entry name" value="Cysteine proteinases"/>
    <property type="match status" value="1"/>
</dbReference>
<evidence type="ECO:0000256" key="6">
    <source>
        <dbReference type="ARBA" id="ARBA00022807"/>
    </source>
</evidence>
<feature type="active site" description="Proton donor" evidence="7">
    <location>
        <position position="187"/>
    </location>
</feature>
<evidence type="ECO:0000256" key="9">
    <source>
        <dbReference type="SAM" id="MobiDB-lite"/>
    </source>
</evidence>
<sequence>MSSPNPAASKWIPLEASPDVRFEWAAPLGLPQNLGFQDLYSLDPDFLQYTPKPVHAVLLLFPSRGKLAEERKAEEAAGELGWKGREDEEGDGQGQGGVWWIKQTTANACGSIGLLHSLLNLPPSTTTSISPDSPLSTFKLQSLPLSPLARAKLLDETPFFETAHQNSVAAGQSRVPEGVEERETDLHFIAFVKGGHADGSEHIVELDGGREGPLDRGKTTGETFLEDVAKVVQEKYIDRAEGDVNFNLITLGAVGEQ</sequence>
<feature type="region of interest" description="Disordered" evidence="9">
    <location>
        <begin position="75"/>
        <end position="94"/>
    </location>
</feature>
<evidence type="ECO:0000256" key="2">
    <source>
        <dbReference type="ARBA" id="ARBA00009326"/>
    </source>
</evidence>
<dbReference type="InterPro" id="IPR036959">
    <property type="entry name" value="Peptidase_C12_UCH_sf"/>
</dbReference>
<dbReference type="GO" id="GO:0005737">
    <property type="term" value="C:cytoplasm"/>
    <property type="evidence" value="ECO:0007669"/>
    <property type="project" value="TreeGrafter"/>
</dbReference>
<comment type="catalytic activity">
    <reaction evidence="1 7 8">
        <text>Thiol-dependent hydrolysis of ester, thioester, amide, peptide and isopeptide bonds formed by the C-terminal Gly of ubiquitin (a 76-residue protein attached to proteins as an intracellular targeting signal).</text>
        <dbReference type="EC" id="3.4.19.12"/>
    </reaction>
</comment>
<dbReference type="InterPro" id="IPR038765">
    <property type="entry name" value="Papain-like_cys_pep_sf"/>
</dbReference>
<keyword evidence="5 7" id="KW-0378">Hydrolase</keyword>